<dbReference type="PANTHER" id="PTHR30614">
    <property type="entry name" value="MEMBRANE COMPONENT OF AMINO ACID ABC TRANSPORTER"/>
    <property type="match status" value="1"/>
</dbReference>
<keyword evidence="7 9" id="KW-1133">Transmembrane helix</keyword>
<dbReference type="RefSeq" id="WP_249099535.1">
    <property type="nucleotide sequence ID" value="NZ_JAMAST010000004.1"/>
</dbReference>
<dbReference type="InterPro" id="IPR043429">
    <property type="entry name" value="ArtM/GltK/GlnP/TcyL/YhdX-like"/>
</dbReference>
<keyword evidence="8 9" id="KW-0472">Membrane</keyword>
<evidence type="ECO:0000313" key="12">
    <source>
        <dbReference type="Proteomes" id="UP001203004"/>
    </source>
</evidence>
<sequence length="235" mass="26014">MEILNHLDFATALKALAPELWQGLMIALEATLGGFLLAVILSILIAVGRLSHYKILRGLLLVFLEVIRGTPLLVQLVYMFYVVPLLISLVVQFFIPGYQFQLNPLVAGILGLGINYGCYLSEVVRAAILSIDKGQTEAALALGYTHRQALWSIVIPQATRQAVPVFGNYLIMMIKDTSLLAFITVNELLLRTQAYASQTFLTIESYTILAVAYLILSLPLSQAVRLLEKRLSKHV</sequence>
<dbReference type="NCBIfam" id="TIGR01726">
    <property type="entry name" value="HEQRo_perm_3TM"/>
    <property type="match status" value="1"/>
</dbReference>
<dbReference type="PANTHER" id="PTHR30614:SF20">
    <property type="entry name" value="GLUTAMINE TRANSPORT SYSTEM PERMEASE PROTEIN GLNP"/>
    <property type="match status" value="1"/>
</dbReference>
<gene>
    <name evidence="11" type="ORF">M3N64_05875</name>
</gene>
<dbReference type="EMBL" id="JAMAST010000004">
    <property type="protein sequence ID" value="MCL1631477.1"/>
    <property type="molecule type" value="Genomic_DNA"/>
</dbReference>
<evidence type="ECO:0000256" key="8">
    <source>
        <dbReference type="ARBA" id="ARBA00023136"/>
    </source>
</evidence>
<comment type="subcellular location">
    <subcellularLocation>
        <location evidence="1 9">Cell membrane</location>
        <topology evidence="1 9">Multi-pass membrane protein</topology>
    </subcellularLocation>
</comment>
<evidence type="ECO:0000256" key="5">
    <source>
        <dbReference type="ARBA" id="ARBA00022692"/>
    </source>
</evidence>
<evidence type="ECO:0000256" key="1">
    <source>
        <dbReference type="ARBA" id="ARBA00004651"/>
    </source>
</evidence>
<dbReference type="SUPFAM" id="SSF161098">
    <property type="entry name" value="MetI-like"/>
    <property type="match status" value="1"/>
</dbReference>
<keyword evidence="5 9" id="KW-0812">Transmembrane</keyword>
<dbReference type="Gene3D" id="1.10.3720.10">
    <property type="entry name" value="MetI-like"/>
    <property type="match status" value="1"/>
</dbReference>
<evidence type="ECO:0000256" key="7">
    <source>
        <dbReference type="ARBA" id="ARBA00022989"/>
    </source>
</evidence>
<name>A0ABT0M9C4_9BACL</name>
<proteinExistence type="inferred from homology"/>
<feature type="transmembrane region" description="Helical" evidence="9">
    <location>
        <begin position="101"/>
        <end position="120"/>
    </location>
</feature>
<feature type="transmembrane region" description="Helical" evidence="9">
    <location>
        <begin position="166"/>
        <end position="185"/>
    </location>
</feature>
<organism evidence="11 12">
    <name type="scientific">Sporolactobacillus mangiferae</name>
    <dbReference type="NCBI Taxonomy" id="2940498"/>
    <lineage>
        <taxon>Bacteria</taxon>
        <taxon>Bacillati</taxon>
        <taxon>Bacillota</taxon>
        <taxon>Bacilli</taxon>
        <taxon>Bacillales</taxon>
        <taxon>Sporolactobacillaceae</taxon>
        <taxon>Sporolactobacillus</taxon>
    </lineage>
</organism>
<accession>A0ABT0M9C4</accession>
<feature type="transmembrane region" description="Helical" evidence="9">
    <location>
        <begin position="205"/>
        <end position="227"/>
    </location>
</feature>
<reference evidence="11 12" key="1">
    <citation type="submission" date="2022-05" db="EMBL/GenBank/DDBJ databases">
        <title>Sporolactobacillus sp nov CPB3-1, isolated from tree bark (Mangifera indica L.).</title>
        <authorList>
            <person name="Phuengjayaem S."/>
            <person name="Tanasupawat S."/>
        </authorList>
    </citation>
    <scope>NUCLEOTIDE SEQUENCE [LARGE SCALE GENOMIC DNA]</scope>
    <source>
        <strain evidence="11 12">CPB3-1</strain>
    </source>
</reference>
<comment type="caution">
    <text evidence="11">The sequence shown here is derived from an EMBL/GenBank/DDBJ whole genome shotgun (WGS) entry which is preliminary data.</text>
</comment>
<dbReference type="CDD" id="cd06261">
    <property type="entry name" value="TM_PBP2"/>
    <property type="match status" value="1"/>
</dbReference>
<dbReference type="PROSITE" id="PS50928">
    <property type="entry name" value="ABC_TM1"/>
    <property type="match status" value="1"/>
</dbReference>
<dbReference type="InterPro" id="IPR010065">
    <property type="entry name" value="AA_ABC_transptr_permease_3TM"/>
</dbReference>
<feature type="transmembrane region" description="Helical" evidence="9">
    <location>
        <begin position="20"/>
        <end position="51"/>
    </location>
</feature>
<dbReference type="InterPro" id="IPR035906">
    <property type="entry name" value="MetI-like_sf"/>
</dbReference>
<feature type="transmembrane region" description="Helical" evidence="9">
    <location>
        <begin position="72"/>
        <end position="95"/>
    </location>
</feature>
<evidence type="ECO:0000256" key="6">
    <source>
        <dbReference type="ARBA" id="ARBA00022970"/>
    </source>
</evidence>
<feature type="domain" description="ABC transmembrane type-1" evidence="10">
    <location>
        <begin position="20"/>
        <end position="224"/>
    </location>
</feature>
<keyword evidence="6" id="KW-0029">Amino-acid transport</keyword>
<dbReference type="InterPro" id="IPR000515">
    <property type="entry name" value="MetI-like"/>
</dbReference>
<evidence type="ECO:0000256" key="3">
    <source>
        <dbReference type="ARBA" id="ARBA00022448"/>
    </source>
</evidence>
<dbReference type="Proteomes" id="UP001203004">
    <property type="component" value="Unassembled WGS sequence"/>
</dbReference>
<keyword evidence="12" id="KW-1185">Reference proteome</keyword>
<evidence type="ECO:0000313" key="11">
    <source>
        <dbReference type="EMBL" id="MCL1631477.1"/>
    </source>
</evidence>
<evidence type="ECO:0000256" key="2">
    <source>
        <dbReference type="ARBA" id="ARBA00010072"/>
    </source>
</evidence>
<keyword evidence="4" id="KW-1003">Cell membrane</keyword>
<comment type="similarity">
    <text evidence="2">Belongs to the binding-protein-dependent transport system permease family. HisMQ subfamily.</text>
</comment>
<evidence type="ECO:0000256" key="4">
    <source>
        <dbReference type="ARBA" id="ARBA00022475"/>
    </source>
</evidence>
<evidence type="ECO:0000259" key="10">
    <source>
        <dbReference type="PROSITE" id="PS50928"/>
    </source>
</evidence>
<protein>
    <submittedName>
        <fullName evidence="11">Amino acid ABC transporter permease</fullName>
    </submittedName>
</protein>
<evidence type="ECO:0000256" key="9">
    <source>
        <dbReference type="RuleBase" id="RU363032"/>
    </source>
</evidence>
<keyword evidence="3 9" id="KW-0813">Transport</keyword>
<dbReference type="Pfam" id="PF00528">
    <property type="entry name" value="BPD_transp_1"/>
    <property type="match status" value="1"/>
</dbReference>